<accession>A0A1I8GQX5</accession>
<name>A0A1I8GQX5_9PLAT</name>
<dbReference type="WBParaSite" id="maker-uti_cns_0002768-snap-gene-0.9-mRNA-1">
    <property type="protein sequence ID" value="maker-uti_cns_0002768-snap-gene-0.9-mRNA-1"/>
    <property type="gene ID" value="maker-uti_cns_0002768-snap-gene-0.9"/>
</dbReference>
<proteinExistence type="predicted"/>
<protein>
    <submittedName>
        <fullName evidence="2">AP2/ERF domain-containing protein</fullName>
    </submittedName>
</protein>
<dbReference type="AlphaFoldDB" id="A0A1I8GQX5"/>
<sequence>MLKRRGEIAELFRQRAQKISAKIELDSAAAGAGSEAATAGAPTSADAAAGAVDNVGLMGDNRESDDSDLEVEVEANDGGTGRGVKLSHLGKAGRFKAAFRHQAGDKKPCYRTEEQVNFIAISSSPHYK</sequence>
<organism evidence="1 2">
    <name type="scientific">Macrostomum lignano</name>
    <dbReference type="NCBI Taxonomy" id="282301"/>
    <lineage>
        <taxon>Eukaryota</taxon>
        <taxon>Metazoa</taxon>
        <taxon>Spiralia</taxon>
        <taxon>Lophotrochozoa</taxon>
        <taxon>Platyhelminthes</taxon>
        <taxon>Rhabditophora</taxon>
        <taxon>Macrostomorpha</taxon>
        <taxon>Macrostomida</taxon>
        <taxon>Macrostomidae</taxon>
        <taxon>Macrostomum</taxon>
    </lineage>
</organism>
<evidence type="ECO:0000313" key="2">
    <source>
        <dbReference type="WBParaSite" id="maker-uti_cns_0002768-snap-gene-0.9-mRNA-1"/>
    </source>
</evidence>
<reference evidence="2" key="1">
    <citation type="submission" date="2016-11" db="UniProtKB">
        <authorList>
            <consortium name="WormBaseParasite"/>
        </authorList>
    </citation>
    <scope>IDENTIFICATION</scope>
</reference>
<evidence type="ECO:0000313" key="1">
    <source>
        <dbReference type="Proteomes" id="UP000095280"/>
    </source>
</evidence>
<dbReference type="Proteomes" id="UP000095280">
    <property type="component" value="Unplaced"/>
</dbReference>
<keyword evidence="1" id="KW-1185">Reference proteome</keyword>